<comment type="caution">
    <text evidence="3">The sequence shown here is derived from an EMBL/GenBank/DDBJ whole genome shotgun (WGS) entry which is preliminary data.</text>
</comment>
<protein>
    <submittedName>
        <fullName evidence="3">Uncharacterized protein</fullName>
    </submittedName>
</protein>
<dbReference type="AlphaFoldDB" id="A0A3E0VGL5"/>
<evidence type="ECO:0000313" key="4">
    <source>
        <dbReference type="Proteomes" id="UP000256486"/>
    </source>
</evidence>
<feature type="chain" id="PRO_5039699996" evidence="2">
    <location>
        <begin position="22"/>
        <end position="117"/>
    </location>
</feature>
<evidence type="ECO:0000256" key="1">
    <source>
        <dbReference type="SAM" id="MobiDB-lite"/>
    </source>
</evidence>
<accession>A0A3E0VGL5</accession>
<gene>
    <name evidence="3" type="ORF">B7R54_01375</name>
</gene>
<name>A0A3E0VGL5_9MICO</name>
<feature type="compositionally biased region" description="Low complexity" evidence="1">
    <location>
        <begin position="45"/>
        <end position="95"/>
    </location>
</feature>
<proteinExistence type="predicted"/>
<evidence type="ECO:0000256" key="2">
    <source>
        <dbReference type="SAM" id="SignalP"/>
    </source>
</evidence>
<dbReference type="Proteomes" id="UP000256486">
    <property type="component" value="Unassembled WGS sequence"/>
</dbReference>
<feature type="compositionally biased region" description="Gly residues" evidence="1">
    <location>
        <begin position="101"/>
        <end position="117"/>
    </location>
</feature>
<sequence length="117" mass="10666">MIGGAVAVAAVVAGGTLAASALQVRDESGRPTGISGVIVQVDESGTAASPGTAGPGVTPTAVPTSASTAPPTTDDPSASPSPTGATTVPDPVPVVVDDHGGQNGKSGGGGGGHGSDG</sequence>
<feature type="region of interest" description="Disordered" evidence="1">
    <location>
        <begin position="45"/>
        <end position="117"/>
    </location>
</feature>
<organism evidence="3 4">
    <name type="scientific">Subtercola boreus</name>
    <dbReference type="NCBI Taxonomy" id="120213"/>
    <lineage>
        <taxon>Bacteria</taxon>
        <taxon>Bacillati</taxon>
        <taxon>Actinomycetota</taxon>
        <taxon>Actinomycetes</taxon>
        <taxon>Micrococcales</taxon>
        <taxon>Microbacteriaceae</taxon>
        <taxon>Subtercola</taxon>
    </lineage>
</organism>
<evidence type="ECO:0000313" key="3">
    <source>
        <dbReference type="EMBL" id="RFA08017.1"/>
    </source>
</evidence>
<keyword evidence="4" id="KW-1185">Reference proteome</keyword>
<dbReference type="EMBL" id="NBWZ01000001">
    <property type="protein sequence ID" value="RFA08017.1"/>
    <property type="molecule type" value="Genomic_DNA"/>
</dbReference>
<feature type="signal peptide" evidence="2">
    <location>
        <begin position="1"/>
        <end position="21"/>
    </location>
</feature>
<keyword evidence="2" id="KW-0732">Signal</keyword>
<reference evidence="3 4" key="1">
    <citation type="submission" date="2017-04" db="EMBL/GenBank/DDBJ databases">
        <title>Comparative genome analysis of Subtercola boreus.</title>
        <authorList>
            <person name="Cho Y.-J."/>
            <person name="Cho A."/>
            <person name="Kim O.-S."/>
            <person name="Lee J.-I."/>
        </authorList>
    </citation>
    <scope>NUCLEOTIDE SEQUENCE [LARGE SCALE GENOMIC DNA]</scope>
    <source>
        <strain evidence="3 4">K300</strain>
    </source>
</reference>